<dbReference type="InterPro" id="IPR050765">
    <property type="entry name" value="Riboflavin_Biosynth_HTPR"/>
</dbReference>
<accession>A0A511DHE2</accession>
<keyword evidence="3" id="KW-1185">Reference proteome</keyword>
<dbReference type="Gene3D" id="3.40.430.10">
    <property type="entry name" value="Dihydrofolate Reductase, subunit A"/>
    <property type="match status" value="1"/>
</dbReference>
<evidence type="ECO:0000313" key="3">
    <source>
        <dbReference type="Proteomes" id="UP000321685"/>
    </source>
</evidence>
<dbReference type="AlphaFoldDB" id="A0A511DHE2"/>
<dbReference type="InterPro" id="IPR002734">
    <property type="entry name" value="RibDG_C"/>
</dbReference>
<reference evidence="2 3" key="1">
    <citation type="submission" date="2019-07" db="EMBL/GenBank/DDBJ databases">
        <title>Whole genome shotgun sequence of Pseudonocardia sulfidoxydans NBRC 16205.</title>
        <authorList>
            <person name="Hosoyama A."/>
            <person name="Uohara A."/>
            <person name="Ohji S."/>
            <person name="Ichikawa N."/>
        </authorList>
    </citation>
    <scope>NUCLEOTIDE SEQUENCE [LARGE SCALE GENOMIC DNA]</scope>
    <source>
        <strain evidence="2 3">NBRC 16205</strain>
    </source>
</reference>
<protein>
    <submittedName>
        <fullName evidence="2">Pyrimidine reductase</fullName>
    </submittedName>
</protein>
<evidence type="ECO:0000313" key="2">
    <source>
        <dbReference type="EMBL" id="GEL24212.1"/>
    </source>
</evidence>
<proteinExistence type="predicted"/>
<sequence length="183" mass="19604">MGAIKVHEFITLDGCIGAPMWTFDYPFTDEMTASVGALTGTATALLFGRTTWVEMGPAWSSRSMADDPGVPFFNNTAKYVVSSTLTSAEGWNNSHLLGGYDADAIRTFKTDNEGDVYVSGSGTLVRAMLADGLVDELHLFVYPVALGTGPKLFPEGTENTLSLLGCESYTNQVVHLTYGPRSA</sequence>
<organism evidence="2 3">
    <name type="scientific">Pseudonocardia sulfidoxydans NBRC 16205</name>
    <dbReference type="NCBI Taxonomy" id="1223511"/>
    <lineage>
        <taxon>Bacteria</taxon>
        <taxon>Bacillati</taxon>
        <taxon>Actinomycetota</taxon>
        <taxon>Actinomycetes</taxon>
        <taxon>Pseudonocardiales</taxon>
        <taxon>Pseudonocardiaceae</taxon>
        <taxon>Pseudonocardia</taxon>
    </lineage>
</organism>
<dbReference type="EMBL" id="BJVJ01000030">
    <property type="protein sequence ID" value="GEL24212.1"/>
    <property type="molecule type" value="Genomic_DNA"/>
</dbReference>
<dbReference type="SUPFAM" id="SSF53597">
    <property type="entry name" value="Dihydrofolate reductase-like"/>
    <property type="match status" value="1"/>
</dbReference>
<comment type="caution">
    <text evidence="2">The sequence shown here is derived from an EMBL/GenBank/DDBJ whole genome shotgun (WGS) entry which is preliminary data.</text>
</comment>
<dbReference type="PANTHER" id="PTHR38011">
    <property type="entry name" value="DIHYDROFOLATE REDUCTASE FAMILY PROTEIN (AFU_ORTHOLOGUE AFUA_8G06820)"/>
    <property type="match status" value="1"/>
</dbReference>
<name>A0A511DHE2_9PSEU</name>
<dbReference type="GO" id="GO:0009231">
    <property type="term" value="P:riboflavin biosynthetic process"/>
    <property type="evidence" value="ECO:0007669"/>
    <property type="project" value="InterPro"/>
</dbReference>
<dbReference type="PANTHER" id="PTHR38011:SF11">
    <property type="entry name" value="2,5-DIAMINO-6-RIBOSYLAMINO-4(3H)-PYRIMIDINONE 5'-PHOSPHATE REDUCTASE"/>
    <property type="match status" value="1"/>
</dbReference>
<dbReference type="Pfam" id="PF01872">
    <property type="entry name" value="RibD_C"/>
    <property type="match status" value="1"/>
</dbReference>
<feature type="domain" description="Bacterial bifunctional deaminase-reductase C-terminal" evidence="1">
    <location>
        <begin position="6"/>
        <end position="174"/>
    </location>
</feature>
<dbReference type="GO" id="GO:0008703">
    <property type="term" value="F:5-amino-6-(5-phosphoribosylamino)uracil reductase activity"/>
    <property type="evidence" value="ECO:0007669"/>
    <property type="project" value="InterPro"/>
</dbReference>
<dbReference type="Proteomes" id="UP000321685">
    <property type="component" value="Unassembled WGS sequence"/>
</dbReference>
<dbReference type="OrthoDB" id="7342392at2"/>
<gene>
    <name evidence="2" type="ORF">PSU4_31660</name>
</gene>
<dbReference type="RefSeq" id="WP_147108708.1">
    <property type="nucleotide sequence ID" value="NZ_BJVJ01000030.1"/>
</dbReference>
<evidence type="ECO:0000259" key="1">
    <source>
        <dbReference type="Pfam" id="PF01872"/>
    </source>
</evidence>
<dbReference type="InterPro" id="IPR024072">
    <property type="entry name" value="DHFR-like_dom_sf"/>
</dbReference>